<feature type="binding site" evidence="9">
    <location>
        <position position="252"/>
    </location>
    <ligand>
        <name>Mn(2+)</name>
        <dbReference type="ChEBI" id="CHEBI:29035"/>
        <label>1</label>
    </ligand>
</feature>
<evidence type="ECO:0007829" key="17">
    <source>
        <dbReference type="PeptideAtlas" id="E7F8R4"/>
    </source>
</evidence>
<dbReference type="SUPFAM" id="SSF52768">
    <property type="entry name" value="Arginase/deacetylase"/>
    <property type="match status" value="1"/>
</dbReference>
<organism evidence="13">
    <name type="scientific">Danio rerio</name>
    <name type="common">Zebrafish</name>
    <name type="synonym">Brachydanio rerio</name>
    <dbReference type="NCBI Taxonomy" id="7955"/>
    <lineage>
        <taxon>Eukaryota</taxon>
        <taxon>Metazoa</taxon>
        <taxon>Chordata</taxon>
        <taxon>Craniata</taxon>
        <taxon>Vertebrata</taxon>
        <taxon>Euteleostomi</taxon>
        <taxon>Actinopterygii</taxon>
        <taxon>Neopterygii</taxon>
        <taxon>Teleostei</taxon>
        <taxon>Ostariophysi</taxon>
        <taxon>Cypriniformes</taxon>
        <taxon>Danionidae</taxon>
        <taxon>Danioninae</taxon>
        <taxon>Danio</taxon>
    </lineage>
</organism>
<dbReference type="PANTHER" id="PTHR43782:SF2">
    <property type="entry name" value="ARGINASE-1"/>
    <property type="match status" value="1"/>
</dbReference>
<dbReference type="OrthoDB" id="9992747at2759"/>
<proteinExistence type="evidence at protein level"/>
<dbReference type="GO" id="GO:0030145">
    <property type="term" value="F:manganese ion binding"/>
    <property type="evidence" value="ECO:0000318"/>
    <property type="project" value="GO_Central"/>
</dbReference>
<dbReference type="NCBIfam" id="TIGR01229">
    <property type="entry name" value="rocF_arginase"/>
    <property type="match status" value="1"/>
</dbReference>
<dbReference type="FunFam" id="3.40.800.10:FF:000005">
    <property type="entry name" value="Arginase"/>
    <property type="match status" value="1"/>
</dbReference>
<dbReference type="PANTHER" id="PTHR43782">
    <property type="entry name" value="ARGINASE"/>
    <property type="match status" value="1"/>
</dbReference>
<keyword evidence="14" id="KW-1185">Reference proteome</keyword>
<reference evidence="13 14" key="4">
    <citation type="journal article" date="2013" name="Nature">
        <title>The zebrafish reference genome sequence and its relationship to the human genome.</title>
        <authorList>
            <consortium name="Genome Reference Consortium Zebrafish"/>
            <person name="Howe K."/>
            <person name="Clark M.D."/>
            <person name="Torroja C.F."/>
            <person name="Torrance J."/>
            <person name="Berthelot C."/>
            <person name="Muffato M."/>
            <person name="Collins J.E."/>
            <person name="Humphray S."/>
            <person name="McLaren K."/>
            <person name="Matthews L."/>
            <person name="McLaren S."/>
            <person name="Sealy I."/>
            <person name="Caccamo M."/>
            <person name="Churcher C."/>
            <person name="Scott C."/>
            <person name="Barrett J.C."/>
            <person name="Koch R."/>
            <person name="Rauch G.J."/>
            <person name="White S."/>
            <person name="Chow W."/>
            <person name="Kilian B."/>
            <person name="Quintais L.T."/>
            <person name="Guerra-Assuncao J.A."/>
            <person name="Zhou Y."/>
            <person name="Gu Y."/>
            <person name="Yen J."/>
            <person name="Vogel J.H."/>
            <person name="Eyre T."/>
            <person name="Redmond S."/>
            <person name="Banerjee R."/>
            <person name="Chi J."/>
            <person name="Fu B."/>
            <person name="Langley E."/>
            <person name="Maguire S.F."/>
            <person name="Laird G.K."/>
            <person name="Lloyd D."/>
            <person name="Kenyon E."/>
            <person name="Donaldson S."/>
            <person name="Sehra H."/>
            <person name="Almeida-King J."/>
            <person name="Loveland J."/>
            <person name="Trevanion S."/>
            <person name="Jones M."/>
            <person name="Quail M."/>
            <person name="Willey D."/>
            <person name="Hunt A."/>
            <person name="Burton J."/>
            <person name="Sims S."/>
            <person name="McLay K."/>
            <person name="Plumb B."/>
            <person name="Davis J."/>
            <person name="Clee C."/>
            <person name="Oliver K."/>
            <person name="Clark R."/>
            <person name="Riddle C."/>
            <person name="Elliot D."/>
            <person name="Eliott D."/>
            <person name="Threadgold G."/>
            <person name="Harden G."/>
            <person name="Ware D."/>
            <person name="Begum S."/>
            <person name="Mortimore B."/>
            <person name="Mortimer B."/>
            <person name="Kerry G."/>
            <person name="Heath P."/>
            <person name="Phillimore B."/>
            <person name="Tracey A."/>
            <person name="Corby N."/>
            <person name="Dunn M."/>
            <person name="Johnson C."/>
            <person name="Wood J."/>
            <person name="Clark S."/>
            <person name="Pelan S."/>
            <person name="Griffiths G."/>
            <person name="Smith M."/>
            <person name="Glithero R."/>
            <person name="Howden P."/>
            <person name="Barker N."/>
            <person name="Lloyd C."/>
            <person name="Stevens C."/>
            <person name="Harley J."/>
            <person name="Holt K."/>
            <person name="Panagiotidis G."/>
            <person name="Lovell J."/>
            <person name="Beasley H."/>
            <person name="Henderson C."/>
            <person name="Gordon D."/>
            <person name="Auger K."/>
            <person name="Wright D."/>
            <person name="Collins J."/>
            <person name="Raisen C."/>
            <person name="Dyer L."/>
            <person name="Leung K."/>
            <person name="Robertson L."/>
            <person name="Ambridge K."/>
            <person name="Leongamornlert D."/>
            <person name="McGuire S."/>
            <person name="Gilderthorp R."/>
            <person name="Griffiths C."/>
            <person name="Manthravadi D."/>
            <person name="Nichol S."/>
            <person name="Barker G."/>
            <person name="Whitehead S."/>
            <person name="Kay M."/>
            <person name="Brown J."/>
            <person name="Murnane C."/>
            <person name="Gray E."/>
            <person name="Humphries M."/>
            <person name="Sycamore N."/>
            <person name="Barker D."/>
            <person name="Saunders D."/>
            <person name="Wallis J."/>
            <person name="Babbage A."/>
            <person name="Hammond S."/>
            <person name="Mashreghi-Mohammadi M."/>
            <person name="Barr L."/>
            <person name="Martin S."/>
            <person name="Wray P."/>
            <person name="Ellington A."/>
            <person name="Matthews N."/>
            <person name="Ellwood M."/>
            <person name="Woodmansey R."/>
            <person name="Clark G."/>
            <person name="Cooper J."/>
            <person name="Cooper J."/>
            <person name="Tromans A."/>
            <person name="Grafham D."/>
            <person name="Skuce C."/>
            <person name="Pandian R."/>
            <person name="Andrews R."/>
            <person name="Harrison E."/>
            <person name="Kimberley A."/>
            <person name="Garnett J."/>
            <person name="Fosker N."/>
            <person name="Hall R."/>
            <person name="Garner P."/>
            <person name="Kelly D."/>
            <person name="Bird C."/>
            <person name="Palmer S."/>
            <person name="Gehring I."/>
            <person name="Berger A."/>
            <person name="Dooley C.M."/>
            <person name="Ersan-Urun Z."/>
            <person name="Eser C."/>
            <person name="Geiger H."/>
            <person name="Geisler M."/>
            <person name="Karotki L."/>
            <person name="Kirn A."/>
            <person name="Konantz J."/>
            <person name="Konantz M."/>
            <person name="Oberlander M."/>
            <person name="Rudolph-Geiger S."/>
            <person name="Teucke M."/>
            <person name="Lanz C."/>
            <person name="Raddatz G."/>
            <person name="Osoegawa K."/>
            <person name="Zhu B."/>
            <person name="Rapp A."/>
            <person name="Widaa S."/>
            <person name="Langford C."/>
            <person name="Yang F."/>
            <person name="Schuster S.C."/>
            <person name="Carter N.P."/>
            <person name="Harrow J."/>
            <person name="Ning Z."/>
            <person name="Herrero J."/>
            <person name="Searle S.M."/>
            <person name="Enright A."/>
            <person name="Geisler R."/>
            <person name="Plasterk R.H."/>
            <person name="Lee C."/>
            <person name="Westerfield M."/>
            <person name="de Jong P.J."/>
            <person name="Zon L.I."/>
            <person name="Postlethwait J.H."/>
            <person name="Nusslein-Volhard C."/>
            <person name="Hubbard T.J."/>
            <person name="Roest Crollius H."/>
            <person name="Rogers J."/>
            <person name="Stemple D.L."/>
        </authorList>
    </citation>
    <scope>NUCLEOTIDE SEQUENCE [LARGE SCALE GENOMIC DNA]</scope>
    <source>
        <strain evidence="13">Tuebingen</strain>
    </source>
</reference>
<dbReference type="GeneTree" id="ENSGT00950000183195"/>
<dbReference type="GO" id="GO:0005829">
    <property type="term" value="C:cytosol"/>
    <property type="evidence" value="ECO:0000318"/>
    <property type="project" value="GO_Central"/>
</dbReference>
<reference evidence="15" key="11">
    <citation type="journal article" date="2023" name="Glia">
        <title>Microglial depletion after brain injury prolongs inflammation and impairs brain repair, adult neurogenesis and pro-regenerative signaling.</title>
        <authorList>
            <person name="Palsamy K."/>
            <person name="Chen J.Y."/>
            <person name="Skaggs K."/>
            <person name="Qadeer Y."/>
            <person name="Connors M."/>
            <person name="Cutler N."/>
            <person name="Richmond J."/>
            <person name="Kommidi V."/>
            <person name="Poles A."/>
            <person name="Affrunti D."/>
            <person name="Powell C."/>
            <person name="Goldman D."/>
            <person name="Parent J.M."/>
        </authorList>
    </citation>
    <scope>NUCLEOTIDE SEQUENCE</scope>
    <source>
        <strain evidence="15">Tuebingen</strain>
    </source>
</reference>
<evidence type="ECO:0000256" key="7">
    <source>
        <dbReference type="ARBA" id="ARBA00023211"/>
    </source>
</evidence>
<evidence type="ECO:0000313" key="13">
    <source>
        <dbReference type="Ensembl" id="ENSDARP00000097045"/>
    </source>
</evidence>
<evidence type="ECO:0000256" key="1">
    <source>
        <dbReference type="ARBA" id="ARBA00005098"/>
    </source>
</evidence>
<dbReference type="CTD" id="383"/>
<reference evidence="15" key="9">
    <citation type="journal article" date="2022" name="Front. Cell Dev. Biol.">
        <title>Different inflammation responses modulate Muller glia proliferation in the acute or chronically damaged zebrafish retina.</title>
        <authorList>
            <person name="Iribarne M."/>
            <person name="Hyde D.R."/>
        </authorList>
    </citation>
    <scope>NUCLEOTIDE SEQUENCE</scope>
    <source>
        <strain evidence="15">Tuebingen</strain>
    </source>
</reference>
<keyword evidence="7 9" id="KW-0464">Manganese</keyword>
<dbReference type="InterPro" id="IPR023696">
    <property type="entry name" value="Ureohydrolase_dom_sf"/>
</dbReference>
<dbReference type="KEGG" id="dre:570368"/>
<evidence type="ECO:0000313" key="16">
    <source>
        <dbReference type="ZFIN" id="ZDB-GENE-040724-181"/>
    </source>
</evidence>
<dbReference type="Bgee" id="ENSDARG00000057429">
    <property type="expression patterns" value="Expressed in bone element and 9 other cell types or tissues"/>
</dbReference>
<keyword evidence="6 11" id="KW-0378">Hydrolase</keyword>
<reference evidence="15" key="6">
    <citation type="journal article" date="2015" name="Elife">
        <title>Identification of polarized macrophage subsets in zebrafish.</title>
        <authorList>
            <person name="Nguyen-Chi M."/>
            <person name="Laplace-Builhe B."/>
            <person name="Travnickova J."/>
            <person name="Luz-Crawford P."/>
            <person name="Tejedor G."/>
            <person name="Phan Q.T."/>
            <person name="Duroux-Richard I."/>
            <person name="Levraud J.P."/>
            <person name="Kissa K."/>
            <person name="Lutfalla G."/>
            <person name="Jorgensen C."/>
            <person name="Djouad F."/>
        </authorList>
    </citation>
    <scope>NUCLEOTIDE SEQUENCE</scope>
    <source>
        <strain evidence="15">Tuebingen</strain>
    </source>
</reference>
<feature type="binding site" evidence="9">
    <location>
        <position position="144"/>
    </location>
    <ligand>
        <name>Mn(2+)</name>
        <dbReference type="ChEBI" id="CHEBI:29035"/>
        <label>1</label>
    </ligand>
</feature>
<dbReference type="InterPro" id="IPR020855">
    <property type="entry name" value="Ureohydrolase_Mn_BS"/>
</dbReference>
<dbReference type="PRO" id="PR:E7F8R4"/>
<evidence type="ECO:0000256" key="12">
    <source>
        <dbReference type="RuleBase" id="RU361159"/>
    </source>
</evidence>
<dbReference type="RefSeq" id="NP_001038662.1">
    <property type="nucleotide sequence ID" value="NM_001045197.1"/>
</dbReference>
<evidence type="ECO:0000256" key="8">
    <source>
        <dbReference type="ARBA" id="ARBA00047391"/>
    </source>
</evidence>
<feature type="binding site" evidence="9">
    <location>
        <position position="148"/>
    </location>
    <ligand>
        <name>Mn(2+)</name>
        <dbReference type="ChEBI" id="CHEBI:29035"/>
        <label>1</label>
    </ligand>
</feature>
<dbReference type="Proteomes" id="UP000000437">
    <property type="component" value="Chromosome 12"/>
</dbReference>
<dbReference type="PROSITE" id="PS51409">
    <property type="entry name" value="ARGINASE_2"/>
    <property type="match status" value="1"/>
</dbReference>
<comment type="cofactor">
    <cofactor evidence="9 12">
        <name>Mn(2+)</name>
        <dbReference type="ChEBI" id="CHEBI:29035"/>
    </cofactor>
    <text evidence="9 12">Binds 2 manganese ions per subunit.</text>
</comment>
<reference evidence="15" key="7">
    <citation type="journal article" date="2016" name="BMC Genomics">
        <title>Gene evolution and gene expression after whole genome duplication in fish: the PhyloFish database.</title>
        <authorList>
            <person name="Pasquier J."/>
            <person name="Cabau C."/>
            <person name="Nguyen T."/>
            <person name="Jouanno E."/>
            <person name="Severac D."/>
            <person name="Braasch I."/>
            <person name="Journot L."/>
            <person name="Pontarotti P."/>
            <person name="Klopp C."/>
            <person name="Postlethwait J.H."/>
            <person name="Guiguen Y."/>
            <person name="Bobe J."/>
        </authorList>
    </citation>
    <scope>NUCLEOTIDE SEQUENCE</scope>
    <source>
        <strain evidence="15">Tuebingen</strain>
    </source>
</reference>
<feature type="binding site" evidence="9">
    <location>
        <position position="254"/>
    </location>
    <ligand>
        <name>Mn(2+)</name>
        <dbReference type="ChEBI" id="CHEBI:29035"/>
        <label>1</label>
    </ligand>
</feature>
<dbReference type="GO" id="GO:0000050">
    <property type="term" value="P:urea cycle"/>
    <property type="evidence" value="ECO:0007669"/>
    <property type="project" value="UniProtKB-UniPathway"/>
</dbReference>
<reference evidence="15" key="10">
    <citation type="journal article" date="2023" name="Dis. Model. Mech.">
        <title>An arginase 2 promoter transgenic line illuminates immune cell polarisation in zebrafish.</title>
        <authorList>
            <person name="Hammond F.R."/>
            <person name="Lewis A."/>
            <person name="Speirs Z.C."/>
            <person name="Anderson H.E."/>
            <person name="Sipka T."/>
            <person name="Williams L.G."/>
            <person name="Nguyen-Chi M."/>
            <person name="Meijer A.H."/>
            <person name="Wiegertjes G.F."/>
            <person name="Elks P.M."/>
        </authorList>
    </citation>
    <scope>NUCLEOTIDE SEQUENCE</scope>
    <source>
        <strain evidence="15">Tuebingen</strain>
    </source>
</reference>
<accession>A0A8M1NA41</accession>
<reference evidence="15" key="2">
    <citation type="journal article" date="2011" name="PLoS Genet.">
        <title>Mutations in zebrafish lrp2 result in adult-onset ocular pathogenesis that models myopia and other risk factors for glaucoma.</title>
        <authorList>
            <person name="Veth K.N."/>
            <person name="Willer J.R."/>
            <person name="Collery R.F."/>
            <person name="Gray M.P."/>
            <person name="Willer G.B."/>
            <person name="Wagner D.S."/>
            <person name="Mullins M.C."/>
            <person name="Udvadia A.J."/>
            <person name="Smith R.S."/>
            <person name="John S.W."/>
            <person name="Gregg R.G."/>
            <person name="Link B.A."/>
        </authorList>
    </citation>
    <scope>NUCLEOTIDE SEQUENCE</scope>
    <source>
        <strain evidence="15">Tuebingen</strain>
    </source>
</reference>
<reference evidence="15" key="8">
    <citation type="journal article" date="2022" name="Biomed. Pharmacother.">
        <title>Muscarinic acetylcholine receptors regulate inflammatory responses through arginases 1/2 in zebrafish.</title>
        <authorList>
            <person name="Chen A.Q."/>
            <person name="He S.M."/>
            <person name="Lv S.J."/>
            <person name="Qiu C.Z."/>
            <person name="Zhou R."/>
            <person name="Zhang L."/>
            <person name="Zhang S.R."/>
            <person name="Zhang Z."/>
            <person name="Ren D.L."/>
        </authorList>
    </citation>
    <scope>NUCLEOTIDE SEQUENCE</scope>
    <source>
        <strain evidence="15">Tuebingen</strain>
    </source>
</reference>
<evidence type="ECO:0000313" key="14">
    <source>
        <dbReference type="Proteomes" id="UP000000437"/>
    </source>
</evidence>
<dbReference type="PaxDb" id="7955-ENSDARP00000074552"/>
<dbReference type="PhylomeDB" id="E7F8R4"/>
<dbReference type="HOGENOM" id="CLU_039478_6_1_1"/>
<evidence type="ECO:0000313" key="15">
    <source>
        <dbReference type="RefSeq" id="NP_001038662.1"/>
    </source>
</evidence>
<dbReference type="ZFIN" id="ZDB-GENE-040724-181">
    <property type="gene designation" value="arg1"/>
</dbReference>
<gene>
    <name evidence="13 15 16" type="primary">arg1</name>
    <name evidence="15" type="synonym">si:ch211-146f4.3</name>
    <name evidence="15" type="synonym">SI:zC146F4.4</name>
    <name evidence="15" type="synonym">zC146F4.3</name>
</gene>
<comment type="catalytic activity">
    <reaction evidence="8 12">
        <text>L-arginine + H2O = urea + L-ornithine</text>
        <dbReference type="Rhea" id="RHEA:20569"/>
        <dbReference type="ChEBI" id="CHEBI:15377"/>
        <dbReference type="ChEBI" id="CHEBI:16199"/>
        <dbReference type="ChEBI" id="CHEBI:32682"/>
        <dbReference type="ChEBI" id="CHEBI:46911"/>
        <dbReference type="EC" id="3.5.3.1"/>
    </reaction>
</comment>
<dbReference type="PRINTS" id="PR00116">
    <property type="entry name" value="ARGINASE"/>
</dbReference>
<dbReference type="SMR" id="E7F8R4"/>
<protein>
    <recommendedName>
        <fullName evidence="2 12">Arginase</fullName>
        <ecNumber evidence="2 12">3.5.3.1</ecNumber>
    </recommendedName>
</protein>
<feature type="binding site" evidence="9">
    <location>
        <position position="121"/>
    </location>
    <ligand>
        <name>Mn(2+)</name>
        <dbReference type="ChEBI" id="CHEBI:29035"/>
        <label>1</label>
    </ligand>
</feature>
<dbReference type="PROSITE" id="PS01053">
    <property type="entry name" value="ARGINASE_1"/>
    <property type="match status" value="1"/>
</dbReference>
<dbReference type="GO" id="GO:0010121">
    <property type="term" value="P:L-arginine catabolic process to proline via ornithine"/>
    <property type="evidence" value="ECO:0007669"/>
    <property type="project" value="UniProtKB-ARBA"/>
</dbReference>
<dbReference type="STRING" id="7955.ENSDARP00000097045"/>
<evidence type="ECO:0000256" key="10">
    <source>
        <dbReference type="PROSITE-ProRule" id="PRU00742"/>
    </source>
</evidence>
<dbReference type="AlphaFoldDB" id="E7F8R4"/>
<dbReference type="GO" id="GO:0005737">
    <property type="term" value="C:cytoplasm"/>
    <property type="evidence" value="ECO:0000318"/>
    <property type="project" value="GO_Central"/>
</dbReference>
<reference evidence="15" key="1">
    <citation type="journal article" date="2010" name="PLoS Biol.">
        <title>Live imaging of innate immune cell sensing of transformed cells in zebrafish larvae: parallels between tumor initiation and wound inflammation.</title>
        <authorList>
            <person name="Feng Y."/>
            <person name="Santoriello C."/>
            <person name="Mione M."/>
            <person name="Hurlstone A."/>
            <person name="Martin P."/>
        </authorList>
    </citation>
    <scope>NUCLEOTIDE SEQUENCE</scope>
    <source>
        <strain evidence="15">Tuebingen</strain>
    </source>
</reference>
<dbReference type="UniPathway" id="UPA00158">
    <property type="reaction ID" value="UER00270"/>
</dbReference>
<dbReference type="EMBL" id="AL732629">
    <property type="status" value="NOT_ANNOTATED_CDS"/>
    <property type="molecule type" value="Genomic_DNA"/>
</dbReference>
<dbReference type="eggNOG" id="KOG2965">
    <property type="taxonomic scope" value="Eukaryota"/>
</dbReference>
<keyword evidence="17" id="KW-1267">Proteomics identification</keyword>
<dbReference type="InterPro" id="IPR006035">
    <property type="entry name" value="Ureohydrolase"/>
</dbReference>
<dbReference type="Gene3D" id="3.40.800.10">
    <property type="entry name" value="Ureohydrolase domain"/>
    <property type="match status" value="1"/>
</dbReference>
<accession>E7F8R4</accession>
<keyword evidence="4 12" id="KW-0056">Arginine metabolism</keyword>
<dbReference type="InterPro" id="IPR014033">
    <property type="entry name" value="Arginase"/>
</dbReference>
<sequence>MMKMKSLSGSRAALHIFRRHLHHQRYSVGIIGAPFSKGQQKDGVQEGADLIRAAGLVQKLKGQGCVVKDYGNVTFENLPNDESIGRLKTPRAVGRANELLSGAVQKIKSDGNTCVMLGGDHSLAIGSISGHAAYRHELSVLWVDAHADINTPLTTPTGNIHGQPMSYLIHELHSKMPKLPNFSWLKPCIAAQDVVYIGLRDVDPEEHYILKYLGIKTFSMTEVDRLGIAKVMEQTCDHMFSKVKKPIHLSFDIDALDPSVSPATGTPVAGGLTYREGIYITEHICQTGLLSAVDMVEVNPKLGRTADEIKSTVNAAVDLLLGCFGRIREGSHDPDYKMPNP</sequence>
<reference evidence="15" key="13">
    <citation type="submission" date="2025-04" db="UniProtKB">
        <authorList>
            <consortium name="RefSeq"/>
        </authorList>
    </citation>
    <scope>IDENTIFICATION</scope>
    <source>
        <strain evidence="15">Tuebingen</strain>
    </source>
</reference>
<evidence type="ECO:0000256" key="9">
    <source>
        <dbReference type="PIRSR" id="PIRSR036979-1"/>
    </source>
</evidence>
<dbReference type="PIRSF" id="PIRSF036979">
    <property type="entry name" value="Arginase"/>
    <property type="match status" value="1"/>
</dbReference>
<dbReference type="Pfam" id="PF00491">
    <property type="entry name" value="Arginase"/>
    <property type="match status" value="1"/>
</dbReference>
<evidence type="ECO:0000256" key="6">
    <source>
        <dbReference type="ARBA" id="ARBA00022801"/>
    </source>
</evidence>
<reference evidence="15" key="5">
    <citation type="journal article" date="2014" name="PLoS ONE">
        <title>Expression pattern and biochemical properties of zebrafish N-acetylglutamate synthase.</title>
        <authorList>
            <person name="Caldovic L."/>
            <person name="Haskins N."/>
            <person name="Mumo A."/>
            <person name="Majumdar H."/>
            <person name="Pinter M."/>
            <person name="Tuchman M."/>
            <person name="Krufka A."/>
        </authorList>
    </citation>
    <scope>NUCLEOTIDE SEQUENCE</scope>
    <source>
        <strain evidence="15">Tuebingen</strain>
    </source>
</reference>
<evidence type="ECO:0000256" key="11">
    <source>
        <dbReference type="RuleBase" id="RU003684"/>
    </source>
</evidence>
<reference evidence="13" key="3">
    <citation type="submission" date="2011-07" db="UniProtKB">
        <authorList>
            <consortium name="Ensembl"/>
        </authorList>
    </citation>
    <scope>IDENTIFICATION</scope>
    <source>
        <strain evidence="13">Tuebingen</strain>
    </source>
</reference>
<evidence type="ECO:0000256" key="3">
    <source>
        <dbReference type="ARBA" id="ARBA00022436"/>
    </source>
</evidence>
<comment type="pathway">
    <text evidence="1 12">Nitrogen metabolism; urea cycle; L-ornithine and urea from L-arginine: step 1/1.</text>
</comment>
<name>E7F8R4_DANRE</name>
<dbReference type="GO" id="GO:0004053">
    <property type="term" value="F:arginase activity"/>
    <property type="evidence" value="ECO:0000318"/>
    <property type="project" value="GO_Central"/>
</dbReference>
<evidence type="ECO:0000256" key="5">
    <source>
        <dbReference type="ARBA" id="ARBA00022723"/>
    </source>
</evidence>
<dbReference type="AGR" id="ZFIN:ZDB-GENE-040724-181"/>
<reference evidence="15" key="12">
    <citation type="journal article" date="2023" name="Mol. Nutr. Food Res.">
        <title>Dietary Application of the Microalga Lobosphaera incisa P127 Reduces Severity of Intestinal Inflammation, Modulates Gut-Associated Gene Expression, and Microbiome in the Zebrafish Model of IBD.</title>
        <authorList>
            <person name="Novichkova E."/>
            <person name="Nayak S."/>
            <person name="Boussiba S."/>
            <person name="Gopas J."/>
            <person name="Zilberg D."/>
            <person name="Khozin-Goldberg I."/>
        </authorList>
    </citation>
    <scope>NUCLEOTIDE SEQUENCE</scope>
    <source>
        <strain evidence="15">Tuebingen</strain>
    </source>
</reference>
<evidence type="ECO:0000256" key="2">
    <source>
        <dbReference type="ARBA" id="ARBA00012168"/>
    </source>
</evidence>
<keyword evidence="3 12" id="KW-0835">Urea cycle</keyword>
<feature type="binding site" evidence="9">
    <location>
        <position position="146"/>
    </location>
    <ligand>
        <name>Mn(2+)</name>
        <dbReference type="ChEBI" id="CHEBI:29035"/>
        <label>1</label>
    </ligand>
</feature>
<dbReference type="CDD" id="cd09989">
    <property type="entry name" value="Arginase"/>
    <property type="match status" value="1"/>
</dbReference>
<comment type="similarity">
    <text evidence="10 11">Belongs to the arginase family.</text>
</comment>
<dbReference type="GeneID" id="570368"/>
<dbReference type="OMA" id="FSWMTPC"/>
<keyword evidence="5 9" id="KW-0479">Metal-binding</keyword>
<dbReference type="Ensembl" id="ENSDART00000106267.5">
    <property type="protein sequence ID" value="ENSDARP00000097045.3"/>
    <property type="gene ID" value="ENSDARG00000057429.6"/>
</dbReference>
<dbReference type="EC" id="3.5.3.1" evidence="2 12"/>
<evidence type="ECO:0000256" key="4">
    <source>
        <dbReference type="ARBA" id="ARBA00022503"/>
    </source>
</evidence>